<feature type="domain" description="PiggyBac transposable element-derived protein" evidence="1">
    <location>
        <begin position="8"/>
        <end position="89"/>
    </location>
</feature>
<dbReference type="EMBL" id="BGZK01000591">
    <property type="protein sequence ID" value="GBP51876.1"/>
    <property type="molecule type" value="Genomic_DNA"/>
</dbReference>
<evidence type="ECO:0000259" key="1">
    <source>
        <dbReference type="Pfam" id="PF13843"/>
    </source>
</evidence>
<keyword evidence="3" id="KW-1185">Reference proteome</keyword>
<reference evidence="2 3" key="1">
    <citation type="journal article" date="2019" name="Commun. Biol.">
        <title>The bagworm genome reveals a unique fibroin gene that provides high tensile strength.</title>
        <authorList>
            <person name="Kono N."/>
            <person name="Nakamura H."/>
            <person name="Ohtoshi R."/>
            <person name="Tomita M."/>
            <person name="Numata K."/>
            <person name="Arakawa K."/>
        </authorList>
    </citation>
    <scope>NUCLEOTIDE SEQUENCE [LARGE SCALE GENOMIC DNA]</scope>
</reference>
<comment type="caution">
    <text evidence="2">The sequence shown here is derived from an EMBL/GenBank/DDBJ whole genome shotgun (WGS) entry which is preliminary data.</text>
</comment>
<dbReference type="OrthoDB" id="75807at2759"/>
<evidence type="ECO:0000313" key="2">
    <source>
        <dbReference type="EMBL" id="GBP51876.1"/>
    </source>
</evidence>
<accession>A0A4C1WK96</accession>
<proteinExistence type="predicted"/>
<evidence type="ECO:0000313" key="3">
    <source>
        <dbReference type="Proteomes" id="UP000299102"/>
    </source>
</evidence>
<protein>
    <submittedName>
        <fullName evidence="2">PiggyBac transposable element-derived protein 4</fullName>
    </submittedName>
</protein>
<organism evidence="2 3">
    <name type="scientific">Eumeta variegata</name>
    <name type="common">Bagworm moth</name>
    <name type="synonym">Eumeta japonica</name>
    <dbReference type="NCBI Taxonomy" id="151549"/>
    <lineage>
        <taxon>Eukaryota</taxon>
        <taxon>Metazoa</taxon>
        <taxon>Ecdysozoa</taxon>
        <taxon>Arthropoda</taxon>
        <taxon>Hexapoda</taxon>
        <taxon>Insecta</taxon>
        <taxon>Pterygota</taxon>
        <taxon>Neoptera</taxon>
        <taxon>Endopterygota</taxon>
        <taxon>Lepidoptera</taxon>
        <taxon>Glossata</taxon>
        <taxon>Ditrysia</taxon>
        <taxon>Tineoidea</taxon>
        <taxon>Psychidae</taxon>
        <taxon>Oiketicinae</taxon>
        <taxon>Eumeta</taxon>
    </lineage>
</organism>
<sequence length="90" mass="10323">MLWQKALTGKTTQIVSNLLEVNEHKGHCVTMDNFYNNLAMARYLKYRGFDCLGTVRLTRKNIPEDVKKMKKNCENGRIIAHHSGDVMVLA</sequence>
<dbReference type="AlphaFoldDB" id="A0A4C1WK96"/>
<gene>
    <name evidence="2" type="primary">PGBD4</name>
    <name evidence="2" type="ORF">EVAR_47053_1</name>
</gene>
<dbReference type="InterPro" id="IPR029526">
    <property type="entry name" value="PGBD"/>
</dbReference>
<name>A0A4C1WK96_EUMVA</name>
<dbReference type="Pfam" id="PF13843">
    <property type="entry name" value="DDE_Tnp_1_7"/>
    <property type="match status" value="1"/>
</dbReference>
<dbReference type="Proteomes" id="UP000299102">
    <property type="component" value="Unassembled WGS sequence"/>
</dbReference>